<comment type="caution">
    <text evidence="2">The sequence shown here is derived from an EMBL/GenBank/DDBJ whole genome shotgun (WGS) entry which is preliminary data.</text>
</comment>
<dbReference type="InterPro" id="IPR013321">
    <property type="entry name" value="Arc_rbn_hlx_hlx"/>
</dbReference>
<dbReference type="GO" id="GO:0003677">
    <property type="term" value="F:DNA binding"/>
    <property type="evidence" value="ECO:0007669"/>
    <property type="project" value="UniProtKB-KW"/>
</dbReference>
<name>A0A3P3DCK6_9RHOB</name>
<dbReference type="InterPro" id="IPR010985">
    <property type="entry name" value="Ribbon_hlx_hlx"/>
</dbReference>
<organism evidence="2 3">
    <name type="scientific">Falsigemmobacter faecalis</name>
    <dbReference type="NCBI Taxonomy" id="2488730"/>
    <lineage>
        <taxon>Bacteria</taxon>
        <taxon>Pseudomonadati</taxon>
        <taxon>Pseudomonadota</taxon>
        <taxon>Alphaproteobacteria</taxon>
        <taxon>Rhodobacterales</taxon>
        <taxon>Paracoccaceae</taxon>
        <taxon>Falsigemmobacter</taxon>
    </lineage>
</organism>
<evidence type="ECO:0000313" key="3">
    <source>
        <dbReference type="Proteomes" id="UP000282125"/>
    </source>
</evidence>
<dbReference type="Gene3D" id="1.10.1220.10">
    <property type="entry name" value="Met repressor-like"/>
    <property type="match status" value="1"/>
</dbReference>
<feature type="domain" description="Arc-like DNA binding" evidence="1">
    <location>
        <begin position="10"/>
        <end position="48"/>
    </location>
</feature>
<dbReference type="OrthoDB" id="6890552at2"/>
<sequence length="119" mass="13369">MTEIESRSLTDKFMLRLPDGMRDRIKAAAETNNRSMNSEILALLEEKFPVRNLIGDAGKWVDHIHAADTDAEFDKRLAEANAWAAQAPDQNVIRFQKSALGDGWTVAIVVDRYRSAPVK</sequence>
<proteinExistence type="predicted"/>
<keyword evidence="2" id="KW-0238">DNA-binding</keyword>
<gene>
    <name evidence="2" type="ORF">EG244_15775</name>
</gene>
<dbReference type="RefSeq" id="WP_124966142.1">
    <property type="nucleotide sequence ID" value="NZ_RRAZ01000028.1"/>
</dbReference>
<protein>
    <submittedName>
        <fullName evidence="2">Arc family DNA-binding protein</fullName>
    </submittedName>
</protein>
<dbReference type="SUPFAM" id="SSF47598">
    <property type="entry name" value="Ribbon-helix-helix"/>
    <property type="match status" value="1"/>
</dbReference>
<keyword evidence="3" id="KW-1185">Reference proteome</keyword>
<evidence type="ECO:0000259" key="1">
    <source>
        <dbReference type="Pfam" id="PF03869"/>
    </source>
</evidence>
<accession>A0A3P3DCK6</accession>
<evidence type="ECO:0000313" key="2">
    <source>
        <dbReference type="EMBL" id="RRH71971.1"/>
    </source>
</evidence>
<dbReference type="GO" id="GO:0006355">
    <property type="term" value="P:regulation of DNA-templated transcription"/>
    <property type="evidence" value="ECO:0007669"/>
    <property type="project" value="InterPro"/>
</dbReference>
<dbReference type="AlphaFoldDB" id="A0A3P3DCK6"/>
<dbReference type="Proteomes" id="UP000282125">
    <property type="component" value="Unassembled WGS sequence"/>
</dbReference>
<dbReference type="EMBL" id="RRAZ01000028">
    <property type="protein sequence ID" value="RRH71971.1"/>
    <property type="molecule type" value="Genomic_DNA"/>
</dbReference>
<dbReference type="InterPro" id="IPR005569">
    <property type="entry name" value="Arc_DNA-bd_dom"/>
</dbReference>
<reference evidence="2 3" key="1">
    <citation type="submission" date="2018-11" db="EMBL/GenBank/DDBJ databases">
        <title>Gemmobacter sp. nov., YIM 102744-1 draft genome.</title>
        <authorList>
            <person name="Li G."/>
            <person name="Jiang Y."/>
        </authorList>
    </citation>
    <scope>NUCLEOTIDE SEQUENCE [LARGE SCALE GENOMIC DNA]</scope>
    <source>
        <strain evidence="2 3">YIM 102744-1</strain>
    </source>
</reference>
<dbReference type="Pfam" id="PF03869">
    <property type="entry name" value="Arc"/>
    <property type="match status" value="1"/>
</dbReference>